<dbReference type="InterPro" id="IPR016024">
    <property type="entry name" value="ARM-type_fold"/>
</dbReference>
<dbReference type="Pfam" id="PF10165">
    <property type="entry name" value="Ric8"/>
    <property type="match status" value="1"/>
</dbReference>
<protein>
    <submittedName>
        <fullName evidence="5">Guanine nucleotide exchange factor synembryn-like protein</fullName>
    </submittedName>
</protein>
<gene>
    <name evidence="5" type="ORF">C8A05DRAFT_42221</name>
</gene>
<evidence type="ECO:0000313" key="6">
    <source>
        <dbReference type="Proteomes" id="UP001303889"/>
    </source>
</evidence>
<dbReference type="GO" id="GO:0007186">
    <property type="term" value="P:G protein-coupled receptor signaling pathway"/>
    <property type="evidence" value="ECO:0007669"/>
    <property type="project" value="TreeGrafter"/>
</dbReference>
<evidence type="ECO:0000256" key="3">
    <source>
        <dbReference type="ARBA" id="ARBA00023186"/>
    </source>
</evidence>
<evidence type="ECO:0000313" key="5">
    <source>
        <dbReference type="EMBL" id="KAK3904754.1"/>
    </source>
</evidence>
<keyword evidence="3" id="KW-0143">Chaperone</keyword>
<dbReference type="PANTHER" id="PTHR12425:SF5">
    <property type="entry name" value="SYNEMBRYN"/>
    <property type="match status" value="1"/>
</dbReference>
<proteinExistence type="inferred from homology"/>
<evidence type="ECO:0000256" key="2">
    <source>
        <dbReference type="ARBA" id="ARBA00022658"/>
    </source>
</evidence>
<sequence>MAYLSHALSGSLTGPAKLAAVTKLLDKLTQDLESPSLQSQERDAALEELKVYGRDPSYADPLFTKEGIETLSKFAFDSNSDTTARNALRVLCNALLLKPPTRQTFVDLGNAPKASERLKNDNLDDEFLVSRLLLLTTYVTGLDLPQLIEQHQLADSIVQNLSRHAARASAQPSATGKAGPMEEMALAETLKLLFNVTNFAKNHINAFDATLPHIATLLCSHPLPKTSTPLDTTFSLLFNALLNLDLSTPTAQSALYPPAEPTRVVDRLVDLLDPAMKAYTDTALDQSVAPLVCALSVVYEHAPEPARAAVQARLLPTEEDRKLVLGKTDTLPSRMLRNWTNALAPQFRSAVAHLYFDLSGKDAGKFIENVGYGYASGFLFENSIPVPPGAVEGAAAGAGGEGGEASGSRRPVNPITGQFLDEEKFEELPEMTMEEKEREAERLFVLFERLKQTGVVSVQNPVETAMQQGRIEELPDDEESD</sequence>
<dbReference type="Proteomes" id="UP001303889">
    <property type="component" value="Unassembled WGS sequence"/>
</dbReference>
<dbReference type="InterPro" id="IPR019318">
    <property type="entry name" value="Gua_nucleotide_exch_fac_Ric8"/>
</dbReference>
<reference evidence="5" key="2">
    <citation type="submission" date="2023-05" db="EMBL/GenBank/DDBJ databases">
        <authorList>
            <consortium name="Lawrence Berkeley National Laboratory"/>
            <person name="Steindorff A."/>
            <person name="Hensen N."/>
            <person name="Bonometti L."/>
            <person name="Westerberg I."/>
            <person name="Brannstrom I.O."/>
            <person name="Guillou S."/>
            <person name="Cros-Aarteil S."/>
            <person name="Calhoun S."/>
            <person name="Haridas S."/>
            <person name="Kuo A."/>
            <person name="Mondo S."/>
            <person name="Pangilinan J."/>
            <person name="Riley R."/>
            <person name="Labutti K."/>
            <person name="Andreopoulos B."/>
            <person name="Lipzen A."/>
            <person name="Chen C."/>
            <person name="Yanf M."/>
            <person name="Daum C."/>
            <person name="Ng V."/>
            <person name="Clum A."/>
            <person name="Ohm R."/>
            <person name="Martin F."/>
            <person name="Silar P."/>
            <person name="Natvig D."/>
            <person name="Lalanne C."/>
            <person name="Gautier V."/>
            <person name="Ament-Velasquez S.L."/>
            <person name="Kruys A."/>
            <person name="Hutchinson M.I."/>
            <person name="Powell A.J."/>
            <person name="Barry K."/>
            <person name="Miller A.N."/>
            <person name="Grigoriev I.V."/>
            <person name="Debuchy R."/>
            <person name="Gladieux P."/>
            <person name="Thoren M.H."/>
            <person name="Johannesson H."/>
        </authorList>
    </citation>
    <scope>NUCLEOTIDE SEQUENCE</scope>
    <source>
        <strain evidence="5">CBS 103.79</strain>
    </source>
</reference>
<feature type="compositionally biased region" description="Gly residues" evidence="4">
    <location>
        <begin position="396"/>
        <end position="405"/>
    </location>
</feature>
<reference evidence="5" key="1">
    <citation type="journal article" date="2023" name="Mol. Phylogenet. Evol.">
        <title>Genome-scale phylogeny and comparative genomics of the fungal order Sordariales.</title>
        <authorList>
            <person name="Hensen N."/>
            <person name="Bonometti L."/>
            <person name="Westerberg I."/>
            <person name="Brannstrom I.O."/>
            <person name="Guillou S."/>
            <person name="Cros-Aarteil S."/>
            <person name="Calhoun S."/>
            <person name="Haridas S."/>
            <person name="Kuo A."/>
            <person name="Mondo S."/>
            <person name="Pangilinan J."/>
            <person name="Riley R."/>
            <person name="LaButti K."/>
            <person name="Andreopoulos B."/>
            <person name="Lipzen A."/>
            <person name="Chen C."/>
            <person name="Yan M."/>
            <person name="Daum C."/>
            <person name="Ng V."/>
            <person name="Clum A."/>
            <person name="Steindorff A."/>
            <person name="Ohm R.A."/>
            <person name="Martin F."/>
            <person name="Silar P."/>
            <person name="Natvig D.O."/>
            <person name="Lalanne C."/>
            <person name="Gautier V."/>
            <person name="Ament-Velasquez S.L."/>
            <person name="Kruys A."/>
            <person name="Hutchinson M.I."/>
            <person name="Powell A.J."/>
            <person name="Barry K."/>
            <person name="Miller A.N."/>
            <person name="Grigoriev I.V."/>
            <person name="Debuchy R."/>
            <person name="Gladieux P."/>
            <person name="Hiltunen Thoren M."/>
            <person name="Johannesson H."/>
        </authorList>
    </citation>
    <scope>NUCLEOTIDE SEQUENCE</scope>
    <source>
        <strain evidence="5">CBS 103.79</strain>
    </source>
</reference>
<name>A0AAN6MQU9_9PEZI</name>
<dbReference type="AlphaFoldDB" id="A0AAN6MQU9"/>
<accession>A0AAN6MQU9</accession>
<organism evidence="5 6">
    <name type="scientific">Staphylotrichum tortipilum</name>
    <dbReference type="NCBI Taxonomy" id="2831512"/>
    <lineage>
        <taxon>Eukaryota</taxon>
        <taxon>Fungi</taxon>
        <taxon>Dikarya</taxon>
        <taxon>Ascomycota</taxon>
        <taxon>Pezizomycotina</taxon>
        <taxon>Sordariomycetes</taxon>
        <taxon>Sordariomycetidae</taxon>
        <taxon>Sordariales</taxon>
        <taxon>Chaetomiaceae</taxon>
        <taxon>Staphylotrichum</taxon>
    </lineage>
</organism>
<dbReference type="EMBL" id="MU855385">
    <property type="protein sequence ID" value="KAK3904754.1"/>
    <property type="molecule type" value="Genomic_DNA"/>
</dbReference>
<dbReference type="GO" id="GO:0005085">
    <property type="term" value="F:guanyl-nucleotide exchange factor activity"/>
    <property type="evidence" value="ECO:0007669"/>
    <property type="project" value="UniProtKB-KW"/>
</dbReference>
<dbReference type="GO" id="GO:0001965">
    <property type="term" value="F:G-protein alpha-subunit binding"/>
    <property type="evidence" value="ECO:0007669"/>
    <property type="project" value="TreeGrafter"/>
</dbReference>
<evidence type="ECO:0000256" key="4">
    <source>
        <dbReference type="SAM" id="MobiDB-lite"/>
    </source>
</evidence>
<feature type="region of interest" description="Disordered" evidence="4">
    <location>
        <begin position="394"/>
        <end position="415"/>
    </location>
</feature>
<keyword evidence="2" id="KW-0344">Guanine-nucleotide releasing factor</keyword>
<comment type="similarity">
    <text evidence="1">Belongs to the synembryn family.</text>
</comment>
<keyword evidence="6" id="KW-1185">Reference proteome</keyword>
<dbReference type="GO" id="GO:0005737">
    <property type="term" value="C:cytoplasm"/>
    <property type="evidence" value="ECO:0007669"/>
    <property type="project" value="TreeGrafter"/>
</dbReference>
<dbReference type="SUPFAM" id="SSF48371">
    <property type="entry name" value="ARM repeat"/>
    <property type="match status" value="1"/>
</dbReference>
<comment type="caution">
    <text evidence="5">The sequence shown here is derived from an EMBL/GenBank/DDBJ whole genome shotgun (WGS) entry which is preliminary data.</text>
</comment>
<evidence type="ECO:0000256" key="1">
    <source>
        <dbReference type="ARBA" id="ARBA00009049"/>
    </source>
</evidence>
<dbReference type="PANTHER" id="PTHR12425">
    <property type="entry name" value="SYNEMBRYN"/>
    <property type="match status" value="1"/>
</dbReference>